<evidence type="ECO:0000313" key="3">
    <source>
        <dbReference type="EMBL" id="VFK76677.1"/>
    </source>
</evidence>
<dbReference type="InterPro" id="IPR005532">
    <property type="entry name" value="SUMF_dom"/>
</dbReference>
<dbReference type="InterPro" id="IPR042095">
    <property type="entry name" value="SUMF_sf"/>
</dbReference>
<dbReference type="SUPFAM" id="SSF56436">
    <property type="entry name" value="C-type lectin-like"/>
    <property type="match status" value="1"/>
</dbReference>
<evidence type="ECO:0000259" key="1">
    <source>
        <dbReference type="Pfam" id="PF03781"/>
    </source>
</evidence>
<dbReference type="EMBL" id="CAADGH010000068">
    <property type="protein sequence ID" value="VFK76677.1"/>
    <property type="molecule type" value="Genomic_DNA"/>
</dbReference>
<feature type="domain" description="Sulfatase-modifying factor enzyme-like" evidence="1">
    <location>
        <begin position="7"/>
        <end position="55"/>
    </location>
</feature>
<evidence type="ECO:0000313" key="2">
    <source>
        <dbReference type="EMBL" id="VFK34359.1"/>
    </source>
</evidence>
<accession>A0A451BEG9</accession>
<sequence>MGFDKNWKKERLRENRNQPLKKISWEAANAYVKWLGKETDCSFTLPSSVEWAAAVVYSYSLPRDPGLYGLGRDGLRRGIPDEWSRDACDTSFRKRWILGISRQESPRSAKAECHSDTRLLNEVGLRLVYHDD</sequence>
<gene>
    <name evidence="3" type="ORF">BECKMB1821H_GA0114242_10687</name>
    <name evidence="2" type="ORF">BECKMB1821I_GA0114274_10698</name>
</gene>
<name>A0A451BEG9_9GAMM</name>
<organism evidence="3">
    <name type="scientific">Candidatus Kentrum sp. MB</name>
    <dbReference type="NCBI Taxonomy" id="2138164"/>
    <lineage>
        <taxon>Bacteria</taxon>
        <taxon>Pseudomonadati</taxon>
        <taxon>Pseudomonadota</taxon>
        <taxon>Gammaproteobacteria</taxon>
        <taxon>Candidatus Kentrum</taxon>
    </lineage>
</organism>
<protein>
    <submittedName>
        <fullName evidence="3">Sulfatase-modifying factor enzyme 1</fullName>
    </submittedName>
</protein>
<proteinExistence type="predicted"/>
<dbReference type="EMBL" id="CAADFQ010000069">
    <property type="protein sequence ID" value="VFK34359.1"/>
    <property type="molecule type" value="Genomic_DNA"/>
</dbReference>
<dbReference type="Gene3D" id="3.90.1580.10">
    <property type="entry name" value="paralog of FGE (formylglycine-generating enzyme)"/>
    <property type="match status" value="1"/>
</dbReference>
<dbReference type="InterPro" id="IPR016187">
    <property type="entry name" value="CTDL_fold"/>
</dbReference>
<dbReference type="Pfam" id="PF03781">
    <property type="entry name" value="FGE-sulfatase"/>
    <property type="match status" value="1"/>
</dbReference>
<reference evidence="3" key="1">
    <citation type="submission" date="2019-02" db="EMBL/GenBank/DDBJ databases">
        <authorList>
            <person name="Gruber-Vodicka R. H."/>
            <person name="Seah K. B. B."/>
        </authorList>
    </citation>
    <scope>NUCLEOTIDE SEQUENCE</scope>
    <source>
        <strain evidence="3">BECK_BZ198</strain>
        <strain evidence="2">BECK_BZ199</strain>
    </source>
</reference>
<dbReference type="AlphaFoldDB" id="A0A451BEG9"/>